<reference evidence="2" key="2">
    <citation type="submission" date="2020-11" db="EMBL/GenBank/DDBJ databases">
        <title>Whole genome sequencing of Colletotrichum sp.</title>
        <authorList>
            <person name="Li H."/>
        </authorList>
    </citation>
    <scope>NUCLEOTIDE SEQUENCE</scope>
    <source>
        <strain evidence="2">CkLH20</strain>
    </source>
</reference>
<feature type="region of interest" description="Disordered" evidence="1">
    <location>
        <begin position="915"/>
        <end position="1175"/>
    </location>
</feature>
<feature type="compositionally biased region" description="Low complexity" evidence="1">
    <location>
        <begin position="426"/>
        <end position="443"/>
    </location>
</feature>
<feature type="compositionally biased region" description="Polar residues" evidence="1">
    <location>
        <begin position="1024"/>
        <end position="1039"/>
    </location>
</feature>
<feature type="compositionally biased region" description="Basic and acidic residues" evidence="1">
    <location>
        <begin position="802"/>
        <end position="816"/>
    </location>
</feature>
<feature type="compositionally biased region" description="Polar residues" evidence="1">
    <location>
        <begin position="354"/>
        <end position="382"/>
    </location>
</feature>
<evidence type="ECO:0000256" key="1">
    <source>
        <dbReference type="SAM" id="MobiDB-lite"/>
    </source>
</evidence>
<dbReference type="AlphaFoldDB" id="A0A9P6LFX5"/>
<dbReference type="Proteomes" id="UP000781932">
    <property type="component" value="Unassembled WGS sequence"/>
</dbReference>
<proteinExistence type="predicted"/>
<organism evidence="2 3">
    <name type="scientific">Colletotrichum karsti</name>
    <dbReference type="NCBI Taxonomy" id="1095194"/>
    <lineage>
        <taxon>Eukaryota</taxon>
        <taxon>Fungi</taxon>
        <taxon>Dikarya</taxon>
        <taxon>Ascomycota</taxon>
        <taxon>Pezizomycotina</taxon>
        <taxon>Sordariomycetes</taxon>
        <taxon>Hypocreomycetidae</taxon>
        <taxon>Glomerellales</taxon>
        <taxon>Glomerellaceae</taxon>
        <taxon>Colletotrichum</taxon>
        <taxon>Colletotrichum boninense species complex</taxon>
    </lineage>
</organism>
<feature type="compositionally biased region" description="Polar residues" evidence="1">
    <location>
        <begin position="841"/>
        <end position="853"/>
    </location>
</feature>
<feature type="region of interest" description="Disordered" evidence="1">
    <location>
        <begin position="630"/>
        <end position="727"/>
    </location>
</feature>
<dbReference type="OrthoDB" id="3941926at2759"/>
<feature type="compositionally biased region" description="Polar residues" evidence="1">
    <location>
        <begin position="668"/>
        <end position="691"/>
    </location>
</feature>
<evidence type="ECO:0008006" key="4">
    <source>
        <dbReference type="Google" id="ProtNLM"/>
    </source>
</evidence>
<comment type="caution">
    <text evidence="2">The sequence shown here is derived from an EMBL/GenBank/DDBJ whole genome shotgun (WGS) entry which is preliminary data.</text>
</comment>
<feature type="compositionally biased region" description="Basic and acidic residues" evidence="1">
    <location>
        <begin position="472"/>
        <end position="488"/>
    </location>
</feature>
<feature type="compositionally biased region" description="Basic residues" evidence="1">
    <location>
        <begin position="817"/>
        <end position="830"/>
    </location>
</feature>
<name>A0A9P6LFX5_9PEZI</name>
<feature type="compositionally biased region" description="Basic and acidic residues" evidence="1">
    <location>
        <begin position="1042"/>
        <end position="1052"/>
    </location>
</feature>
<evidence type="ECO:0000313" key="3">
    <source>
        <dbReference type="Proteomes" id="UP000781932"/>
    </source>
</evidence>
<feature type="compositionally biased region" description="Polar residues" evidence="1">
    <location>
        <begin position="1103"/>
        <end position="1116"/>
    </location>
</feature>
<gene>
    <name evidence="2" type="ORF">CkaCkLH20_10565</name>
</gene>
<accession>A0A9P6LFX5</accession>
<protein>
    <recommendedName>
        <fullName evidence="4">RRM domain-containing protein</fullName>
    </recommendedName>
</protein>
<feature type="compositionally biased region" description="Polar residues" evidence="1">
    <location>
        <begin position="922"/>
        <end position="945"/>
    </location>
</feature>
<feature type="region of interest" description="Disordered" evidence="1">
    <location>
        <begin position="325"/>
        <end position="405"/>
    </location>
</feature>
<sequence length="1175" mass="129615">MPPPNRNGGGAYQNRRQQSSGYDRPLRGASWRHQDFHRRPDFNSYHAEQSSMPYQQQQQHSIVNDMPAEPQTADTQRFLYPSGIPSNYRMVEPVDDSSLRKFVDTLDRSFYYQPTKPVRAVFSTENGQLPPRFLAADSVILGREMTLWSAADIQTRANSIRKKFWFVMKDMPKPAYWEDLYDYFDTVEIYQNGPLNLWNLITHLHHENQQLLKNLHNELAFVTGLWCDEWISKAHNQQKLRFFKNWNHVLAIFDEQDLKEMQGMEPHKVDLLKMALIHRQNQLHRQDQLQGQDPASMYPKNILQWHWEQNTVQNWLTDQPVHQTPSGLIPIVSPDEPAGPGRRNDLGSIPEYPTQPTQTSQGPLVVSGSTQPRVTSHNSSPAAQDPAVRQSAAAQEPLAQNAEAHQDAVHQFTAPVAPLAPTTLNSQAPPSVSPPKSVASSSSYNKRQQWRNEASHETFDAPNPAQGRRRSRGDSRGWEKVHNADDSLHGPVFRRSPTKEGRTRAFSRSSSKGDPNCPNHERSVWVSIKPIPQMDMEAIRGKLATIMASYGKVEAIVVIPQNQESYGFIARYQKDNCSITDAASINELYSPDLQCKIWTRPIYRTKYGRAMHDSLAFNRSEGRRQASLEQFITPQVADRKQMTPSAEADAQSKPASEELLTDEPSDQAKPSQRVESTGKTIKVNLPTTPTKTGGRAFKENVNSSAQKTAVVSAQPSPEKASPEKATPEKYGVYRQAYTEGNAEQVNIYENALPSHNNTPPQPVLTKQEAGHQLDDFLDMNLANPTTVNVLPTVPPSKSQDNGSKETDNKIADSDRKTKSKSKNKKKKKKSLPLPHQVEAGSGSSQLPGVTSSVAGDAPATVTELVITSFEDAEESEAPAIKNFRANAGNSLRVSKSRRKQALGINIADSAFANHEADHSGDSAPQTAASFITAKDTNSNDGSQGILTPATPPSEMPTPRTTTPKEPGASLDAASKTMHLNPQAKEFVSPGGPSASGGLEKRVSSISSMKLAPIPLKPIKHKRQPSQSSSVTSHTLTPGSTPKKAETVKDVDNSTRVGINDGTKIGTEEKKPDIGPISSGDQAASEIAEDDGTWEKPRQKRNITKGNSGQGKNQSQHSHNKHDSNKNRPSPKKQKHQAHNQSQATHAPVSGLPPSSNWAATARSGNPRPKEGGGQQ</sequence>
<feature type="region of interest" description="Disordered" evidence="1">
    <location>
        <begin position="1"/>
        <end position="34"/>
    </location>
</feature>
<dbReference type="GeneID" id="62166353"/>
<feature type="compositionally biased region" description="Polar residues" evidence="1">
    <location>
        <begin position="700"/>
        <end position="715"/>
    </location>
</feature>
<keyword evidence="3" id="KW-1185">Reference proteome</keyword>
<dbReference type="EMBL" id="JAATWM020000041">
    <property type="protein sequence ID" value="KAF9871933.1"/>
    <property type="molecule type" value="Genomic_DNA"/>
</dbReference>
<feature type="compositionally biased region" description="Basic residues" evidence="1">
    <location>
        <begin position="1128"/>
        <end position="1137"/>
    </location>
</feature>
<evidence type="ECO:0000313" key="2">
    <source>
        <dbReference type="EMBL" id="KAF9871933.1"/>
    </source>
</evidence>
<dbReference type="RefSeq" id="XP_038741394.1">
    <property type="nucleotide sequence ID" value="XM_038893279.1"/>
</dbReference>
<reference evidence="2" key="1">
    <citation type="submission" date="2020-03" db="EMBL/GenBank/DDBJ databases">
        <authorList>
            <person name="He L."/>
        </authorList>
    </citation>
    <scope>NUCLEOTIDE SEQUENCE</scope>
    <source>
        <strain evidence="2">CkLH20</strain>
    </source>
</reference>
<feature type="region of interest" description="Disordered" evidence="1">
    <location>
        <begin position="786"/>
        <end position="854"/>
    </location>
</feature>
<feature type="region of interest" description="Disordered" evidence="1">
    <location>
        <begin position="420"/>
        <end position="521"/>
    </location>
</feature>